<gene>
    <name evidence="9" type="ORF">GCM10007036_06870</name>
</gene>
<name>A0A917I4U3_9HYPH</name>
<comment type="cofactor">
    <cofactor evidence="1">
        <name>pyridoxal 5'-phosphate</name>
        <dbReference type="ChEBI" id="CHEBI:597326"/>
    </cofactor>
</comment>
<dbReference type="Proteomes" id="UP000603912">
    <property type="component" value="Unassembled WGS sequence"/>
</dbReference>
<reference evidence="9" key="2">
    <citation type="submission" date="2020-09" db="EMBL/GenBank/DDBJ databases">
        <authorList>
            <person name="Sun Q."/>
            <person name="Zhou Y."/>
        </authorList>
    </citation>
    <scope>NUCLEOTIDE SEQUENCE</scope>
    <source>
        <strain evidence="9">CGMCC 1.12214</strain>
    </source>
</reference>
<sequence>MTDLSTMNQPSAEAHAEVGQFLLSAVRPEAAGAPESGIVEVFNYGRGRQGLIPLWVGEGDMPTPGFIQEAATRSLAAGETFYTYQRGLPELRSAISTYMSRLYGRPLDAERFFVTIGGMHALQMAIRIAAGVGDEALIPSPAWPNFLGAVGVAGATPVEVPMAIDPVRNRWSLDVERLAAAVTPRTKLIIVNSPANPTGWTATREELEAILALARRHGLWIVADEIYGRFVFDGAERAPSFHDIMAEEDRILFVQTFSKNWAMTGWRIGWLECHPALGQVVENLMQYSCSGVPAFIQRAGVVALEQGEGFVQHQIERVRRCREIICDALSGTGKVEFADPAGAFYLFFSIRGEADTRRRALRLVDDANVGIAPGTAFGAGGEQYFRLCFARRPEDIQEAARRLSAALAG</sequence>
<dbReference type="InterPro" id="IPR004839">
    <property type="entry name" value="Aminotransferase_I/II_large"/>
</dbReference>
<dbReference type="InterPro" id="IPR015421">
    <property type="entry name" value="PyrdxlP-dep_Trfase_major"/>
</dbReference>
<dbReference type="InterPro" id="IPR050596">
    <property type="entry name" value="AspAT/PAT-like"/>
</dbReference>
<evidence type="ECO:0000256" key="2">
    <source>
        <dbReference type="ARBA" id="ARBA00007441"/>
    </source>
</evidence>
<dbReference type="PANTHER" id="PTHR46383:SF2">
    <property type="entry name" value="AMINOTRANSFERASE"/>
    <property type="match status" value="1"/>
</dbReference>
<evidence type="ECO:0000256" key="7">
    <source>
        <dbReference type="ARBA" id="ARBA00049185"/>
    </source>
</evidence>
<keyword evidence="5" id="KW-0808">Transferase</keyword>
<protein>
    <recommendedName>
        <fullName evidence="3">aspartate transaminase</fullName>
        <ecNumber evidence="3">2.6.1.1</ecNumber>
    </recommendedName>
</protein>
<dbReference type="Pfam" id="PF00155">
    <property type="entry name" value="Aminotran_1_2"/>
    <property type="match status" value="1"/>
</dbReference>
<evidence type="ECO:0000256" key="4">
    <source>
        <dbReference type="ARBA" id="ARBA00022576"/>
    </source>
</evidence>
<dbReference type="NCBIfam" id="NF004770">
    <property type="entry name" value="PRK06108.1"/>
    <property type="match status" value="1"/>
</dbReference>
<dbReference type="EC" id="2.6.1.1" evidence="3"/>
<comment type="similarity">
    <text evidence="2">Belongs to the class-I pyridoxal-phosphate-dependent aminotransferase family.</text>
</comment>
<dbReference type="GO" id="GO:0006520">
    <property type="term" value="P:amino acid metabolic process"/>
    <property type="evidence" value="ECO:0007669"/>
    <property type="project" value="InterPro"/>
</dbReference>
<dbReference type="Gene3D" id="3.40.640.10">
    <property type="entry name" value="Type I PLP-dependent aspartate aminotransferase-like (Major domain)"/>
    <property type="match status" value="1"/>
</dbReference>
<dbReference type="AlphaFoldDB" id="A0A917I4U3"/>
<evidence type="ECO:0000313" key="10">
    <source>
        <dbReference type="Proteomes" id="UP000603912"/>
    </source>
</evidence>
<dbReference type="InterPro" id="IPR015424">
    <property type="entry name" value="PyrdxlP-dep_Trfase"/>
</dbReference>
<dbReference type="Gene3D" id="3.90.1150.10">
    <property type="entry name" value="Aspartate Aminotransferase, domain 1"/>
    <property type="match status" value="1"/>
</dbReference>
<comment type="catalytic activity">
    <reaction evidence="7">
        <text>L-aspartate + 2-oxoglutarate = oxaloacetate + L-glutamate</text>
        <dbReference type="Rhea" id="RHEA:21824"/>
        <dbReference type="ChEBI" id="CHEBI:16452"/>
        <dbReference type="ChEBI" id="CHEBI:16810"/>
        <dbReference type="ChEBI" id="CHEBI:29985"/>
        <dbReference type="ChEBI" id="CHEBI:29991"/>
        <dbReference type="EC" id="2.6.1.1"/>
    </reaction>
</comment>
<dbReference type="GO" id="GO:0030170">
    <property type="term" value="F:pyridoxal phosphate binding"/>
    <property type="evidence" value="ECO:0007669"/>
    <property type="project" value="InterPro"/>
</dbReference>
<evidence type="ECO:0000313" key="9">
    <source>
        <dbReference type="EMBL" id="GGH10381.1"/>
    </source>
</evidence>
<organism evidence="9 10">
    <name type="scientific">Alsobacter metallidurans</name>
    <dbReference type="NCBI Taxonomy" id="340221"/>
    <lineage>
        <taxon>Bacteria</taxon>
        <taxon>Pseudomonadati</taxon>
        <taxon>Pseudomonadota</taxon>
        <taxon>Alphaproteobacteria</taxon>
        <taxon>Hyphomicrobiales</taxon>
        <taxon>Alsobacteraceae</taxon>
        <taxon>Alsobacter</taxon>
    </lineage>
</organism>
<evidence type="ECO:0000256" key="5">
    <source>
        <dbReference type="ARBA" id="ARBA00022679"/>
    </source>
</evidence>
<feature type="domain" description="Aminotransferase class I/classII large" evidence="8">
    <location>
        <begin position="65"/>
        <end position="403"/>
    </location>
</feature>
<reference evidence="9" key="1">
    <citation type="journal article" date="2014" name="Int. J. Syst. Evol. Microbiol.">
        <title>Complete genome sequence of Corynebacterium casei LMG S-19264T (=DSM 44701T), isolated from a smear-ripened cheese.</title>
        <authorList>
            <consortium name="US DOE Joint Genome Institute (JGI-PGF)"/>
            <person name="Walter F."/>
            <person name="Albersmeier A."/>
            <person name="Kalinowski J."/>
            <person name="Ruckert C."/>
        </authorList>
    </citation>
    <scope>NUCLEOTIDE SEQUENCE</scope>
    <source>
        <strain evidence="9">CGMCC 1.12214</strain>
    </source>
</reference>
<proteinExistence type="inferred from homology"/>
<evidence type="ECO:0000256" key="3">
    <source>
        <dbReference type="ARBA" id="ARBA00012753"/>
    </source>
</evidence>
<keyword evidence="6" id="KW-0663">Pyridoxal phosphate</keyword>
<dbReference type="PANTHER" id="PTHR46383">
    <property type="entry name" value="ASPARTATE AMINOTRANSFERASE"/>
    <property type="match status" value="1"/>
</dbReference>
<keyword evidence="10" id="KW-1185">Reference proteome</keyword>
<evidence type="ECO:0000259" key="8">
    <source>
        <dbReference type="Pfam" id="PF00155"/>
    </source>
</evidence>
<dbReference type="CDD" id="cd00609">
    <property type="entry name" value="AAT_like"/>
    <property type="match status" value="1"/>
</dbReference>
<evidence type="ECO:0000256" key="6">
    <source>
        <dbReference type="ARBA" id="ARBA00022898"/>
    </source>
</evidence>
<accession>A0A917I4U3</accession>
<dbReference type="EMBL" id="BMES01000001">
    <property type="protein sequence ID" value="GGH10381.1"/>
    <property type="molecule type" value="Genomic_DNA"/>
</dbReference>
<comment type="caution">
    <text evidence="9">The sequence shown here is derived from an EMBL/GenBank/DDBJ whole genome shotgun (WGS) entry which is preliminary data.</text>
</comment>
<dbReference type="SUPFAM" id="SSF53383">
    <property type="entry name" value="PLP-dependent transferases"/>
    <property type="match status" value="1"/>
</dbReference>
<keyword evidence="4 9" id="KW-0032">Aminotransferase</keyword>
<evidence type="ECO:0000256" key="1">
    <source>
        <dbReference type="ARBA" id="ARBA00001933"/>
    </source>
</evidence>
<dbReference type="InterPro" id="IPR015422">
    <property type="entry name" value="PyrdxlP-dep_Trfase_small"/>
</dbReference>
<dbReference type="GO" id="GO:0004069">
    <property type="term" value="F:L-aspartate:2-oxoglutarate aminotransferase activity"/>
    <property type="evidence" value="ECO:0007669"/>
    <property type="project" value="UniProtKB-EC"/>
</dbReference>